<dbReference type="RefSeq" id="WP_127587459.1">
    <property type="nucleotide sequence ID" value="NZ_RPJY01000046.1"/>
</dbReference>
<gene>
    <name evidence="1" type="ORF">GHJ91_32600</name>
</gene>
<organism evidence="1">
    <name type="scientific">Sinorhizobium medicae</name>
    <dbReference type="NCBI Taxonomy" id="110321"/>
    <lineage>
        <taxon>Bacteria</taxon>
        <taxon>Pseudomonadati</taxon>
        <taxon>Pseudomonadota</taxon>
        <taxon>Alphaproteobacteria</taxon>
        <taxon>Hyphomicrobiales</taxon>
        <taxon>Rhizobiaceae</taxon>
        <taxon>Sinorhizobium/Ensifer group</taxon>
        <taxon>Sinorhizobium</taxon>
    </lineage>
</organism>
<proteinExistence type="predicted"/>
<dbReference type="EMBL" id="WISB01000218">
    <property type="protein sequence ID" value="MQW73653.1"/>
    <property type="molecule type" value="Genomic_DNA"/>
</dbReference>
<reference evidence="1" key="1">
    <citation type="journal article" date="2013" name="Genome Biol.">
        <title>Comparative genomics of the core and accessory genomes of 48 Sinorhizobium strains comprising five genospecies.</title>
        <authorList>
            <person name="Sugawara M."/>
            <person name="Epstein B."/>
            <person name="Badgley B.D."/>
            <person name="Unno T."/>
            <person name="Xu L."/>
            <person name="Reese J."/>
            <person name="Gyaneshwar P."/>
            <person name="Denny R."/>
            <person name="Mudge J."/>
            <person name="Bharti A.K."/>
            <person name="Farmer A.D."/>
            <person name="May G.D."/>
            <person name="Woodward J.E."/>
            <person name="Medigue C."/>
            <person name="Vallenet D."/>
            <person name="Lajus A."/>
            <person name="Rouy Z."/>
            <person name="Martinez-Vaz B."/>
            <person name="Tiffin P."/>
            <person name="Young N.D."/>
            <person name="Sadowsky M.J."/>
        </authorList>
    </citation>
    <scope>NUCLEOTIDE SEQUENCE</scope>
    <source>
        <strain evidence="1">M1</strain>
    </source>
</reference>
<accession>A0A6G1WVH5</accession>
<name>A0A6G1WVH5_9HYPH</name>
<comment type="caution">
    <text evidence="1">The sequence shown here is derived from an EMBL/GenBank/DDBJ whole genome shotgun (WGS) entry which is preliminary data.</text>
</comment>
<dbReference type="AlphaFoldDB" id="A0A6G1WVH5"/>
<protein>
    <submittedName>
        <fullName evidence="1">Uncharacterized protein</fullName>
    </submittedName>
</protein>
<evidence type="ECO:0000313" key="1">
    <source>
        <dbReference type="EMBL" id="MQW73653.1"/>
    </source>
</evidence>
<sequence>MTDESVTISAEILDSGINVSSADPLIGTLELISSKDEVIEVTMNRRNAEDLIGILVEFLALGQGGDASPPMQ</sequence>